<dbReference type="Gene3D" id="2.40.128.20">
    <property type="match status" value="1"/>
</dbReference>
<reference evidence="6 7" key="1">
    <citation type="submission" date="2025-05" db="UniProtKB">
        <authorList>
            <consortium name="RefSeq"/>
        </authorList>
    </citation>
    <scope>IDENTIFICATION</scope>
    <source>
        <tissue evidence="6 7">Whole body</tissue>
    </source>
</reference>
<comment type="similarity">
    <text evidence="1 3">Belongs to the calycin superfamily. Fatty-acid binding protein (FABP) family.</text>
</comment>
<dbReference type="Pfam" id="PF00061">
    <property type="entry name" value="Lipocalin"/>
    <property type="match status" value="1"/>
</dbReference>
<evidence type="ECO:0000256" key="2">
    <source>
        <dbReference type="ARBA" id="ARBA00023121"/>
    </source>
</evidence>
<dbReference type="OrthoDB" id="354351at2759"/>
<evidence type="ECO:0000256" key="1">
    <source>
        <dbReference type="ARBA" id="ARBA00008390"/>
    </source>
</evidence>
<dbReference type="InterPro" id="IPR031259">
    <property type="entry name" value="ILBP"/>
</dbReference>
<dbReference type="OMA" id="DWDGKEN"/>
<dbReference type="AlphaFoldDB" id="A0A8B8HZB4"/>
<dbReference type="RefSeq" id="XP_026489110.2">
    <property type="nucleotide sequence ID" value="XM_026633325.2"/>
</dbReference>
<dbReference type="InterPro" id="IPR012674">
    <property type="entry name" value="Calycin"/>
</dbReference>
<evidence type="ECO:0000313" key="7">
    <source>
        <dbReference type="RefSeq" id="XP_026489111.2"/>
    </source>
</evidence>
<organism evidence="5 7">
    <name type="scientific">Vanessa tameamea</name>
    <name type="common">Kamehameha butterfly</name>
    <dbReference type="NCBI Taxonomy" id="334116"/>
    <lineage>
        <taxon>Eukaryota</taxon>
        <taxon>Metazoa</taxon>
        <taxon>Ecdysozoa</taxon>
        <taxon>Arthropoda</taxon>
        <taxon>Hexapoda</taxon>
        <taxon>Insecta</taxon>
        <taxon>Pterygota</taxon>
        <taxon>Neoptera</taxon>
        <taxon>Endopterygota</taxon>
        <taxon>Lepidoptera</taxon>
        <taxon>Glossata</taxon>
        <taxon>Ditrysia</taxon>
        <taxon>Papilionoidea</taxon>
        <taxon>Nymphalidae</taxon>
        <taxon>Nymphalinae</taxon>
        <taxon>Vanessa</taxon>
    </lineage>
</organism>
<name>A0A8B8HZB4_VANTA</name>
<evidence type="ECO:0000259" key="4">
    <source>
        <dbReference type="PROSITE" id="PS00214"/>
    </source>
</evidence>
<dbReference type="GeneID" id="113395668"/>
<sequence>MDKYIGIKYKLKSSDNFEEYLKFIEVGLLSRKLVTSLYPVCVLTKNEDGSYSLTMITAIRKVITTFQLGEEFIEDRPDGVKVKSVMHVEGDSLVQVQTEQNGRKSTHIRKFTDNQLTVTTTAEGWNGTCIRIYELVK</sequence>
<dbReference type="InterPro" id="IPR000463">
    <property type="entry name" value="Fatty_acid-bd"/>
</dbReference>
<gene>
    <name evidence="6 7" type="primary">LOC113395668</name>
</gene>
<dbReference type="PRINTS" id="PR00178">
    <property type="entry name" value="FATTYACIDBP"/>
</dbReference>
<dbReference type="PROSITE" id="PS00214">
    <property type="entry name" value="FABP"/>
    <property type="match status" value="1"/>
</dbReference>
<dbReference type="GO" id="GO:0008289">
    <property type="term" value="F:lipid binding"/>
    <property type="evidence" value="ECO:0007669"/>
    <property type="project" value="UniProtKB-KW"/>
</dbReference>
<protein>
    <submittedName>
        <fullName evidence="6">Fatty acid-binding protein, muscle-like isoform X1</fullName>
    </submittedName>
    <submittedName>
        <fullName evidence="7">Fatty acid-binding protein, muscle-like isoform X2</fullName>
    </submittedName>
</protein>
<dbReference type="RefSeq" id="XP_026489111.2">
    <property type="nucleotide sequence ID" value="XM_026633326.2"/>
</dbReference>
<proteinExistence type="inferred from homology"/>
<evidence type="ECO:0000256" key="3">
    <source>
        <dbReference type="RuleBase" id="RU003696"/>
    </source>
</evidence>
<keyword evidence="5" id="KW-1185">Reference proteome</keyword>
<keyword evidence="3" id="KW-0813">Transport</keyword>
<dbReference type="InterPro" id="IPR000566">
    <property type="entry name" value="Lipocln_cytosolic_FA-bd_dom"/>
</dbReference>
<accession>A0A8B8HZB4</accession>
<dbReference type="PANTHER" id="PTHR11955">
    <property type="entry name" value="FATTY ACID BINDING PROTEIN"/>
    <property type="match status" value="1"/>
</dbReference>
<keyword evidence="2" id="KW-0446">Lipid-binding</keyword>
<feature type="domain" description="Cytosolic fatty-acid binding proteins" evidence="4">
    <location>
        <begin position="7"/>
        <end position="24"/>
    </location>
</feature>
<evidence type="ECO:0000313" key="5">
    <source>
        <dbReference type="Proteomes" id="UP001652626"/>
    </source>
</evidence>
<dbReference type="Proteomes" id="UP001652626">
    <property type="component" value="Chromosome 21"/>
</dbReference>
<evidence type="ECO:0000313" key="6">
    <source>
        <dbReference type="RefSeq" id="XP_026489110.2"/>
    </source>
</evidence>
<dbReference type="SUPFAM" id="SSF50814">
    <property type="entry name" value="Lipocalins"/>
    <property type="match status" value="1"/>
</dbReference>